<evidence type="ECO:0000259" key="9">
    <source>
        <dbReference type="PROSITE" id="PS50850"/>
    </source>
</evidence>
<evidence type="ECO:0000256" key="2">
    <source>
        <dbReference type="ARBA" id="ARBA00010992"/>
    </source>
</evidence>
<evidence type="ECO:0000256" key="1">
    <source>
        <dbReference type="ARBA" id="ARBA00004141"/>
    </source>
</evidence>
<feature type="transmembrane region" description="Helical" evidence="8">
    <location>
        <begin position="207"/>
        <end position="228"/>
    </location>
</feature>
<dbReference type="Proteomes" id="UP000624404">
    <property type="component" value="Unassembled WGS sequence"/>
</dbReference>
<comment type="subcellular location">
    <subcellularLocation>
        <location evidence="1">Membrane</location>
        <topology evidence="1">Multi-pass membrane protein</topology>
    </subcellularLocation>
</comment>
<dbReference type="PROSITE" id="PS50850">
    <property type="entry name" value="MFS"/>
    <property type="match status" value="1"/>
</dbReference>
<dbReference type="InterPro" id="IPR003663">
    <property type="entry name" value="Sugar/inositol_transpt"/>
</dbReference>
<feature type="domain" description="Major facilitator superfamily (MFS) profile" evidence="9">
    <location>
        <begin position="37"/>
        <end position="502"/>
    </location>
</feature>
<dbReference type="PANTHER" id="PTHR23503">
    <property type="entry name" value="SOLUTE CARRIER FAMILY 2"/>
    <property type="match status" value="1"/>
</dbReference>
<keyword evidence="5 8" id="KW-1133">Transmembrane helix</keyword>
<dbReference type="InterPro" id="IPR036259">
    <property type="entry name" value="MFS_trans_sf"/>
</dbReference>
<dbReference type="EMBL" id="CAJHIA010000006">
    <property type="protein sequence ID" value="CAD6441378.1"/>
    <property type="molecule type" value="Genomic_DNA"/>
</dbReference>
<protein>
    <submittedName>
        <fullName evidence="10">267a9a1c-0787-4809-a406-c3256502f6f5</fullName>
    </submittedName>
</protein>
<dbReference type="InterPro" id="IPR005828">
    <property type="entry name" value="MFS_sugar_transport-like"/>
</dbReference>
<evidence type="ECO:0000313" key="10">
    <source>
        <dbReference type="EMBL" id="CAD6441378.1"/>
    </source>
</evidence>
<dbReference type="InterPro" id="IPR020846">
    <property type="entry name" value="MFS_dom"/>
</dbReference>
<dbReference type="Gene3D" id="1.20.1250.20">
    <property type="entry name" value="MFS general substrate transporter like domains"/>
    <property type="match status" value="1"/>
</dbReference>
<feature type="transmembrane region" description="Helical" evidence="8">
    <location>
        <begin position="316"/>
        <end position="340"/>
    </location>
</feature>
<name>A0A8H2VND7_9HELO</name>
<feature type="transmembrane region" description="Helical" evidence="8">
    <location>
        <begin position="406"/>
        <end position="426"/>
    </location>
</feature>
<evidence type="ECO:0000256" key="6">
    <source>
        <dbReference type="ARBA" id="ARBA00023136"/>
    </source>
</evidence>
<sequence length="518" mass="55675">MNLCPITSIKFLRLEFDMASGGMRQCIQDITPYLIFLIFISTLGPLQFGFHLSELNAPQDVITCKKQNEANSIAVVRTNLPQCIPMNEAEFAALSSLFVLGGLLGALGSGAMSTSYGRLFAMRITSVCFIVGSVLEIFAGTVPVMSVGRFFSGIGAGASTVVVPIYISEIAPPKERGLFGSMTQITTNVGILLTQVLGYYLSKGSKWRIILAVGAGLGLLQGVGLLFIPESPTWLAAHKDPQMAMRTLQRIRGHGSSIAEEIQDWNIEPSGEEEERLLLDPELNRRNSVASKASSQKSTSNVGFFQVIRDPLYQPAVIAVIGIMFAQQLCGINSIIMYSVSLLSGLLPVSSSIVTILISVVNLVATVVCAPLADKIGRKACLLLSISGMGTMSLVLALSLRWETKVLSAISVILFVTFFATGLGPVPFIMASEFVGPEAVGATQSVGLAANYVATFLVAQFFPIINTRLNRALGGVGWAYFIFAVLAVLSGIFVSWRVPETRGKKDADEVWGRTRRVD</sequence>
<dbReference type="GO" id="GO:0016020">
    <property type="term" value="C:membrane"/>
    <property type="evidence" value="ECO:0007669"/>
    <property type="project" value="UniProtKB-SubCell"/>
</dbReference>
<dbReference type="AlphaFoldDB" id="A0A8H2VND7"/>
<feature type="transmembrane region" description="Helical" evidence="8">
    <location>
        <begin position="477"/>
        <end position="496"/>
    </location>
</feature>
<reference evidence="10" key="1">
    <citation type="submission" date="2020-10" db="EMBL/GenBank/DDBJ databases">
        <authorList>
            <person name="Kusch S."/>
        </authorList>
    </citation>
    <scope>NUCLEOTIDE SEQUENCE</scope>
    <source>
        <strain evidence="10">SwB9</strain>
    </source>
</reference>
<feature type="transmembrane region" description="Helical" evidence="8">
    <location>
        <begin position="380"/>
        <end position="400"/>
    </location>
</feature>
<dbReference type="Pfam" id="PF00083">
    <property type="entry name" value="Sugar_tr"/>
    <property type="match status" value="1"/>
</dbReference>
<dbReference type="InterPro" id="IPR005829">
    <property type="entry name" value="Sugar_transporter_CS"/>
</dbReference>
<keyword evidence="3 7" id="KW-0813">Transport</keyword>
<dbReference type="GO" id="GO:0015149">
    <property type="term" value="F:hexose transmembrane transporter activity"/>
    <property type="evidence" value="ECO:0007669"/>
    <property type="project" value="TreeGrafter"/>
</dbReference>
<dbReference type="PANTHER" id="PTHR23503:SF8">
    <property type="entry name" value="FACILITATED GLUCOSE TRANSPORTER PROTEIN 1"/>
    <property type="match status" value="1"/>
</dbReference>
<feature type="transmembrane region" description="Helical" evidence="8">
    <location>
        <begin position="179"/>
        <end position="201"/>
    </location>
</feature>
<feature type="transmembrane region" description="Helical" evidence="8">
    <location>
        <begin position="446"/>
        <end position="465"/>
    </location>
</feature>
<comment type="similarity">
    <text evidence="2 7">Belongs to the major facilitator superfamily. Sugar transporter (TC 2.A.1.1) family.</text>
</comment>
<dbReference type="OrthoDB" id="4540492at2759"/>
<feature type="transmembrane region" description="Helical" evidence="8">
    <location>
        <begin position="91"/>
        <end position="112"/>
    </location>
</feature>
<proteinExistence type="inferred from homology"/>
<dbReference type="PROSITE" id="PS00217">
    <property type="entry name" value="SUGAR_TRANSPORT_2"/>
    <property type="match status" value="1"/>
</dbReference>
<dbReference type="NCBIfam" id="TIGR00879">
    <property type="entry name" value="SP"/>
    <property type="match status" value="1"/>
</dbReference>
<gene>
    <name evidence="10" type="ORF">SCLTRI_LOCUS1169</name>
</gene>
<evidence type="ECO:0000256" key="8">
    <source>
        <dbReference type="SAM" id="Phobius"/>
    </source>
</evidence>
<evidence type="ECO:0000256" key="7">
    <source>
        <dbReference type="RuleBase" id="RU003346"/>
    </source>
</evidence>
<evidence type="ECO:0000313" key="11">
    <source>
        <dbReference type="Proteomes" id="UP000624404"/>
    </source>
</evidence>
<comment type="caution">
    <text evidence="10">The sequence shown here is derived from an EMBL/GenBank/DDBJ whole genome shotgun (WGS) entry which is preliminary data.</text>
</comment>
<feature type="transmembrane region" description="Helical" evidence="8">
    <location>
        <begin position="124"/>
        <end position="144"/>
    </location>
</feature>
<evidence type="ECO:0000256" key="3">
    <source>
        <dbReference type="ARBA" id="ARBA00022448"/>
    </source>
</evidence>
<feature type="transmembrane region" description="Helical" evidence="8">
    <location>
        <begin position="352"/>
        <end position="373"/>
    </location>
</feature>
<evidence type="ECO:0000256" key="4">
    <source>
        <dbReference type="ARBA" id="ARBA00022692"/>
    </source>
</evidence>
<organism evidence="10 11">
    <name type="scientific">Sclerotinia trifoliorum</name>
    <dbReference type="NCBI Taxonomy" id="28548"/>
    <lineage>
        <taxon>Eukaryota</taxon>
        <taxon>Fungi</taxon>
        <taxon>Dikarya</taxon>
        <taxon>Ascomycota</taxon>
        <taxon>Pezizomycotina</taxon>
        <taxon>Leotiomycetes</taxon>
        <taxon>Helotiales</taxon>
        <taxon>Sclerotiniaceae</taxon>
        <taxon>Sclerotinia</taxon>
    </lineage>
</organism>
<dbReference type="SUPFAM" id="SSF103473">
    <property type="entry name" value="MFS general substrate transporter"/>
    <property type="match status" value="1"/>
</dbReference>
<dbReference type="InterPro" id="IPR045263">
    <property type="entry name" value="GLUT"/>
</dbReference>
<dbReference type="PRINTS" id="PR00171">
    <property type="entry name" value="SUGRTRNSPORT"/>
</dbReference>
<keyword evidence="4 8" id="KW-0812">Transmembrane</keyword>
<evidence type="ECO:0000256" key="5">
    <source>
        <dbReference type="ARBA" id="ARBA00022989"/>
    </source>
</evidence>
<keyword evidence="6 8" id="KW-0472">Membrane</keyword>
<accession>A0A8H2VND7</accession>
<feature type="transmembrane region" description="Helical" evidence="8">
    <location>
        <begin position="30"/>
        <end position="50"/>
    </location>
</feature>
<keyword evidence="11" id="KW-1185">Reference proteome</keyword>